<keyword evidence="2" id="KW-1185">Reference proteome</keyword>
<protein>
    <recommendedName>
        <fullName evidence="3">Ion channel</fullName>
    </recommendedName>
</protein>
<evidence type="ECO:0008006" key="3">
    <source>
        <dbReference type="Google" id="ProtNLM"/>
    </source>
</evidence>
<dbReference type="AlphaFoldDB" id="A0AAV5WYX8"/>
<evidence type="ECO:0000313" key="2">
    <source>
        <dbReference type="Proteomes" id="UP001432322"/>
    </source>
</evidence>
<proteinExistence type="predicted"/>
<dbReference type="EMBL" id="BTSY01000007">
    <property type="protein sequence ID" value="GMT36695.1"/>
    <property type="molecule type" value="Genomic_DNA"/>
</dbReference>
<feature type="non-terminal residue" evidence="1">
    <location>
        <position position="92"/>
    </location>
</feature>
<gene>
    <name evidence="1" type="ORF">PFISCL1PPCAC_27992</name>
</gene>
<organism evidence="1 2">
    <name type="scientific">Pristionchus fissidentatus</name>
    <dbReference type="NCBI Taxonomy" id="1538716"/>
    <lineage>
        <taxon>Eukaryota</taxon>
        <taxon>Metazoa</taxon>
        <taxon>Ecdysozoa</taxon>
        <taxon>Nematoda</taxon>
        <taxon>Chromadorea</taxon>
        <taxon>Rhabditida</taxon>
        <taxon>Rhabditina</taxon>
        <taxon>Diplogasteromorpha</taxon>
        <taxon>Diplogasteroidea</taxon>
        <taxon>Neodiplogasteridae</taxon>
        <taxon>Pristionchus</taxon>
    </lineage>
</organism>
<dbReference type="Proteomes" id="UP001432322">
    <property type="component" value="Unassembled WGS sequence"/>
</dbReference>
<name>A0AAV5WYX8_9BILA</name>
<sequence>MAPLPSTSSPSISLTLPIRTSNFHSWTIDDFLRMIDSGASTPHPVQPFTLSTTTTQMAETTTLTATKMEVATVTAAYSGPYEFKFDIPEPPT</sequence>
<evidence type="ECO:0000313" key="1">
    <source>
        <dbReference type="EMBL" id="GMT36695.1"/>
    </source>
</evidence>
<reference evidence="1" key="1">
    <citation type="submission" date="2023-10" db="EMBL/GenBank/DDBJ databases">
        <title>Genome assembly of Pristionchus species.</title>
        <authorList>
            <person name="Yoshida K."/>
            <person name="Sommer R.J."/>
        </authorList>
    </citation>
    <scope>NUCLEOTIDE SEQUENCE</scope>
    <source>
        <strain evidence="1">RS5133</strain>
    </source>
</reference>
<comment type="caution">
    <text evidence="1">The sequence shown here is derived from an EMBL/GenBank/DDBJ whole genome shotgun (WGS) entry which is preliminary data.</text>
</comment>
<accession>A0AAV5WYX8</accession>